<feature type="chain" id="PRO_5034162712" description="Secreted protein" evidence="1">
    <location>
        <begin position="23"/>
        <end position="176"/>
    </location>
</feature>
<keyword evidence="1" id="KW-0732">Signal</keyword>
<gene>
    <name evidence="2" type="ORF">HII31_08276</name>
</gene>
<reference evidence="2" key="1">
    <citation type="submission" date="2020-04" db="EMBL/GenBank/DDBJ databases">
        <title>Draft genome resource of the tomato pathogen Pseudocercospora fuligena.</title>
        <authorList>
            <person name="Zaccaron A."/>
        </authorList>
    </citation>
    <scope>NUCLEOTIDE SEQUENCE</scope>
    <source>
        <strain evidence="2">PF001</strain>
    </source>
</reference>
<accession>A0A8H6RG87</accession>
<name>A0A8H6RG87_9PEZI</name>
<evidence type="ECO:0000313" key="2">
    <source>
        <dbReference type="EMBL" id="KAF7190358.1"/>
    </source>
</evidence>
<proteinExistence type="predicted"/>
<protein>
    <recommendedName>
        <fullName evidence="4">Secreted protein</fullName>
    </recommendedName>
</protein>
<comment type="caution">
    <text evidence="2">The sequence shown here is derived from an EMBL/GenBank/DDBJ whole genome shotgun (WGS) entry which is preliminary data.</text>
</comment>
<dbReference type="AlphaFoldDB" id="A0A8H6RG87"/>
<dbReference type="Proteomes" id="UP000660729">
    <property type="component" value="Unassembled WGS sequence"/>
</dbReference>
<sequence length="176" mass="18920">MTPHPRIICLLLLATFAWTITATEGNIKQLNHRNPSKFSNDVYEIVGDGWQAEQAGQNADDADQAQKSLDQYTVSPLQTANARLRRGLGKIPGEVPGLISAVIAQPTVGNTIATPIHNTAKNLPTPPPGMRRRGGLEGLDVIAGQGAKTTFITKVSAADERTEKRTEHLESTVTGF</sequence>
<evidence type="ECO:0008006" key="4">
    <source>
        <dbReference type="Google" id="ProtNLM"/>
    </source>
</evidence>
<evidence type="ECO:0000256" key="1">
    <source>
        <dbReference type="SAM" id="SignalP"/>
    </source>
</evidence>
<keyword evidence="3" id="KW-1185">Reference proteome</keyword>
<evidence type="ECO:0000313" key="3">
    <source>
        <dbReference type="Proteomes" id="UP000660729"/>
    </source>
</evidence>
<organism evidence="2 3">
    <name type="scientific">Pseudocercospora fuligena</name>
    <dbReference type="NCBI Taxonomy" id="685502"/>
    <lineage>
        <taxon>Eukaryota</taxon>
        <taxon>Fungi</taxon>
        <taxon>Dikarya</taxon>
        <taxon>Ascomycota</taxon>
        <taxon>Pezizomycotina</taxon>
        <taxon>Dothideomycetes</taxon>
        <taxon>Dothideomycetidae</taxon>
        <taxon>Mycosphaerellales</taxon>
        <taxon>Mycosphaerellaceae</taxon>
        <taxon>Pseudocercospora</taxon>
    </lineage>
</organism>
<feature type="signal peptide" evidence="1">
    <location>
        <begin position="1"/>
        <end position="22"/>
    </location>
</feature>
<dbReference type="EMBL" id="JABCIY010000173">
    <property type="protein sequence ID" value="KAF7190358.1"/>
    <property type="molecule type" value="Genomic_DNA"/>
</dbReference>